<dbReference type="AlphaFoldDB" id="A0A060WV98"/>
<dbReference type="CDD" id="cd00821">
    <property type="entry name" value="PH"/>
    <property type="match status" value="1"/>
</dbReference>
<name>A0A060WV98_ONCMY</name>
<evidence type="ECO:0000313" key="5">
    <source>
        <dbReference type="Proteomes" id="UP000694395"/>
    </source>
</evidence>
<dbReference type="GeneTree" id="ENSGT00800000125320"/>
<dbReference type="Pfam" id="PF00169">
    <property type="entry name" value="PH"/>
    <property type="match status" value="1"/>
</dbReference>
<dbReference type="SUPFAM" id="SSF50729">
    <property type="entry name" value="PH domain-like"/>
    <property type="match status" value="1"/>
</dbReference>
<reference evidence="3 5" key="3">
    <citation type="submission" date="2020-07" db="EMBL/GenBank/DDBJ databases">
        <title>A long reads based de novo assembly of the rainbow trout Arlee double haploid line genome.</title>
        <authorList>
            <person name="Gao G."/>
            <person name="Palti Y."/>
        </authorList>
    </citation>
    <scope>NUCLEOTIDE SEQUENCE [LARGE SCALE GENOMIC DNA]</scope>
</reference>
<feature type="domain" description="PH" evidence="1">
    <location>
        <begin position="20"/>
        <end position="114"/>
    </location>
</feature>
<dbReference type="EMBL" id="FR904632">
    <property type="protein sequence ID" value="CDQ68535.1"/>
    <property type="molecule type" value="Genomic_DNA"/>
</dbReference>
<reference evidence="2" key="1">
    <citation type="journal article" date="2014" name="Nat. Commun.">
        <title>The rainbow trout genome provides novel insights into evolution after whole-genome duplication in vertebrates.</title>
        <authorList>
            <person name="Berthelot C."/>
            <person name="Brunet F."/>
            <person name="Chalopin D."/>
            <person name="Juanchich A."/>
            <person name="Bernard M."/>
            <person name="Noel B."/>
            <person name="Bento P."/>
            <person name="Da Silva C."/>
            <person name="Labadie K."/>
            <person name="Alberti A."/>
            <person name="Aury J.M."/>
            <person name="Louis A."/>
            <person name="Dehais P."/>
            <person name="Bardou P."/>
            <person name="Montfort J."/>
            <person name="Klopp C."/>
            <person name="Cabau C."/>
            <person name="Gaspin C."/>
            <person name="Thorgaard G.H."/>
            <person name="Boussaha M."/>
            <person name="Quillet E."/>
            <person name="Guyomard R."/>
            <person name="Galiana D."/>
            <person name="Bobe J."/>
            <person name="Volff J.N."/>
            <person name="Genet C."/>
            <person name="Wincker P."/>
            <person name="Jaillon O."/>
            <person name="Roest Crollius H."/>
            <person name="Guiguen Y."/>
        </authorList>
    </citation>
    <scope>NUCLEOTIDE SEQUENCE [LARGE SCALE GENOMIC DNA]</scope>
</reference>
<dbReference type="PaxDb" id="8022-A0A060WV98"/>
<proteinExistence type="predicted"/>
<dbReference type="Proteomes" id="UP000694395">
    <property type="component" value="Chromosome 8"/>
</dbReference>
<keyword evidence="5" id="KW-1185">Reference proteome</keyword>
<protein>
    <recommendedName>
        <fullName evidence="1">PH domain-containing protein</fullName>
    </recommendedName>
</protein>
<evidence type="ECO:0000259" key="1">
    <source>
        <dbReference type="PROSITE" id="PS50003"/>
    </source>
</evidence>
<dbReference type="SMART" id="SM00233">
    <property type="entry name" value="PH"/>
    <property type="match status" value="1"/>
</dbReference>
<dbReference type="STRING" id="8022.A0A060WV98"/>
<dbReference type="InterPro" id="IPR011993">
    <property type="entry name" value="PH-like_dom_sf"/>
</dbReference>
<evidence type="ECO:0000313" key="4">
    <source>
        <dbReference type="Proteomes" id="UP000193380"/>
    </source>
</evidence>
<dbReference type="InterPro" id="IPR001849">
    <property type="entry name" value="PH_domain"/>
</dbReference>
<dbReference type="Ensembl" id="ENSOMYT00000103412.2">
    <property type="protein sequence ID" value="ENSOMYP00000095148.1"/>
    <property type="gene ID" value="ENSOMYG00000043395.2"/>
</dbReference>
<dbReference type="Gene3D" id="2.30.29.30">
    <property type="entry name" value="Pleckstrin-homology domain (PH domain)/Phosphotyrosine-binding domain (PTB)"/>
    <property type="match status" value="1"/>
</dbReference>
<dbReference type="PROSITE" id="PS50003">
    <property type="entry name" value="PH_DOMAIN"/>
    <property type="match status" value="1"/>
</dbReference>
<sequence>MMAVVSATSNGADENPVEIKEDKKGWLSKRTHFTHRWKRAWFQLKETLLFYGENEEKLLKPINLVGAVVEVVEGGDGSFEWTITPKDRKRTFFLKAGTIAEQQGWMEAICEAQLSSRDHATNACVVQ</sequence>
<gene>
    <name evidence="2" type="ORF">GSONMT00063682001</name>
</gene>
<evidence type="ECO:0000313" key="2">
    <source>
        <dbReference type="EMBL" id="CDQ68535.1"/>
    </source>
</evidence>
<reference evidence="2" key="2">
    <citation type="submission" date="2014-03" db="EMBL/GenBank/DDBJ databases">
        <authorList>
            <person name="Genoscope - CEA"/>
        </authorList>
    </citation>
    <scope>NUCLEOTIDE SEQUENCE</scope>
</reference>
<dbReference type="Proteomes" id="UP000193380">
    <property type="component" value="Unassembled WGS sequence"/>
</dbReference>
<accession>A0A060WV98</accession>
<reference evidence="3" key="4">
    <citation type="submission" date="2025-05" db="UniProtKB">
        <authorList>
            <consortium name="Ensembl"/>
        </authorList>
    </citation>
    <scope>IDENTIFICATION</scope>
</reference>
<evidence type="ECO:0000313" key="3">
    <source>
        <dbReference type="Ensembl" id="ENSOMYP00000095148.1"/>
    </source>
</evidence>
<organism evidence="2 4">
    <name type="scientific">Oncorhynchus mykiss</name>
    <name type="common">Rainbow trout</name>
    <name type="synonym">Salmo gairdneri</name>
    <dbReference type="NCBI Taxonomy" id="8022"/>
    <lineage>
        <taxon>Eukaryota</taxon>
        <taxon>Metazoa</taxon>
        <taxon>Chordata</taxon>
        <taxon>Craniata</taxon>
        <taxon>Vertebrata</taxon>
        <taxon>Euteleostomi</taxon>
        <taxon>Actinopterygii</taxon>
        <taxon>Neopterygii</taxon>
        <taxon>Teleostei</taxon>
        <taxon>Protacanthopterygii</taxon>
        <taxon>Salmoniformes</taxon>
        <taxon>Salmonidae</taxon>
        <taxon>Salmoninae</taxon>
        <taxon>Oncorhynchus</taxon>
    </lineage>
</organism>